<dbReference type="GO" id="GO:0000156">
    <property type="term" value="F:phosphorelay response regulator activity"/>
    <property type="evidence" value="ECO:0007669"/>
    <property type="project" value="TreeGrafter"/>
</dbReference>
<dbReference type="SMART" id="SM00448">
    <property type="entry name" value="REC"/>
    <property type="match status" value="1"/>
</dbReference>
<evidence type="ECO:0000256" key="1">
    <source>
        <dbReference type="ARBA" id="ARBA00022553"/>
    </source>
</evidence>
<dbReference type="InterPro" id="IPR011006">
    <property type="entry name" value="CheY-like_superfamily"/>
</dbReference>
<evidence type="ECO:0000256" key="3">
    <source>
        <dbReference type="ARBA" id="ARBA00023015"/>
    </source>
</evidence>
<dbReference type="CDD" id="cd17624">
    <property type="entry name" value="REC_OmpR_PmrA-like"/>
    <property type="match status" value="1"/>
</dbReference>
<evidence type="ECO:0000259" key="9">
    <source>
        <dbReference type="PROSITE" id="PS51755"/>
    </source>
</evidence>
<evidence type="ECO:0000256" key="4">
    <source>
        <dbReference type="ARBA" id="ARBA00023125"/>
    </source>
</evidence>
<name>A0A286P360_9GAMM</name>
<dbReference type="EMBL" id="AP017928">
    <property type="protein sequence ID" value="BBA32082.1"/>
    <property type="molecule type" value="Genomic_DNA"/>
</dbReference>
<evidence type="ECO:0000256" key="7">
    <source>
        <dbReference type="PROSITE-ProRule" id="PRU01091"/>
    </source>
</evidence>
<dbReference type="OrthoDB" id="9802426at2"/>
<dbReference type="InterPro" id="IPR001789">
    <property type="entry name" value="Sig_transdc_resp-reg_receiver"/>
</dbReference>
<dbReference type="InterPro" id="IPR036388">
    <property type="entry name" value="WH-like_DNA-bd_sf"/>
</dbReference>
<evidence type="ECO:0000313" key="11">
    <source>
        <dbReference type="Proteomes" id="UP000266313"/>
    </source>
</evidence>
<evidence type="ECO:0000259" key="8">
    <source>
        <dbReference type="PROSITE" id="PS50110"/>
    </source>
</evidence>
<feature type="domain" description="OmpR/PhoB-type" evidence="9">
    <location>
        <begin position="123"/>
        <end position="219"/>
    </location>
</feature>
<dbReference type="PROSITE" id="PS51755">
    <property type="entry name" value="OMPR_PHOB"/>
    <property type="match status" value="1"/>
</dbReference>
<dbReference type="SUPFAM" id="SSF52172">
    <property type="entry name" value="CheY-like"/>
    <property type="match status" value="1"/>
</dbReference>
<evidence type="ECO:0000313" key="10">
    <source>
        <dbReference type="EMBL" id="BBA32082.1"/>
    </source>
</evidence>
<feature type="DNA-binding region" description="OmpR/PhoB-type" evidence="7">
    <location>
        <begin position="123"/>
        <end position="219"/>
    </location>
</feature>
<dbReference type="SMART" id="SM00862">
    <property type="entry name" value="Trans_reg_C"/>
    <property type="match status" value="1"/>
</dbReference>
<dbReference type="GO" id="GO:0006355">
    <property type="term" value="P:regulation of DNA-templated transcription"/>
    <property type="evidence" value="ECO:0007669"/>
    <property type="project" value="InterPro"/>
</dbReference>
<dbReference type="Proteomes" id="UP000266313">
    <property type="component" value="Chromosome"/>
</dbReference>
<dbReference type="Pfam" id="PF00486">
    <property type="entry name" value="Trans_reg_C"/>
    <property type="match status" value="1"/>
</dbReference>
<dbReference type="GO" id="GO:0000976">
    <property type="term" value="F:transcription cis-regulatory region binding"/>
    <property type="evidence" value="ECO:0007669"/>
    <property type="project" value="TreeGrafter"/>
</dbReference>
<reference evidence="10 11" key="1">
    <citation type="submission" date="2016-12" db="EMBL/GenBank/DDBJ databases">
        <title>Genome sequencing of Methylocaldum marinum.</title>
        <authorList>
            <person name="Takeuchi M."/>
            <person name="Kamagata Y."/>
            <person name="Hiraoka S."/>
            <person name="Oshima K."/>
            <person name="Hattori M."/>
            <person name="Iwasaki W."/>
        </authorList>
    </citation>
    <scope>NUCLEOTIDE SEQUENCE [LARGE SCALE GENOMIC DNA]</scope>
    <source>
        <strain evidence="10 11">S8</strain>
    </source>
</reference>
<dbReference type="AlphaFoldDB" id="A0A286P360"/>
<dbReference type="InterPro" id="IPR001867">
    <property type="entry name" value="OmpR/PhoB-type_DNA-bd"/>
</dbReference>
<dbReference type="InterPro" id="IPR016032">
    <property type="entry name" value="Sig_transdc_resp-reg_C-effctor"/>
</dbReference>
<feature type="domain" description="Response regulatory" evidence="8">
    <location>
        <begin position="2"/>
        <end position="116"/>
    </location>
</feature>
<dbReference type="FunFam" id="3.40.50.2300:FF:000002">
    <property type="entry name" value="DNA-binding response regulator PhoP"/>
    <property type="match status" value="1"/>
</dbReference>
<dbReference type="GO" id="GO:0005829">
    <property type="term" value="C:cytosol"/>
    <property type="evidence" value="ECO:0007669"/>
    <property type="project" value="TreeGrafter"/>
</dbReference>
<dbReference type="Gene3D" id="6.10.250.690">
    <property type="match status" value="1"/>
</dbReference>
<sequence length="223" mass="24673">MRILLVEDDTVLADGLTHVLGQSGYAVTAAAAGAYAESALLTQNFDLVILDLGLPDMEGFELLRRLRARKNPVPVLVLTARDALNDRIKGLEWGADDYMVKPFDLRELEARIHALIRRRYGGFGDIKVGRLSLDTLNCQVLVDGTPIILSAREYGVLEALLIHAGRVVSKDRIAQRLSAGNDELGDNAIEVYIHRLRKRMEALGVRIRTVRGLGYLLEKDTDG</sequence>
<dbReference type="Pfam" id="PF00072">
    <property type="entry name" value="Response_reg"/>
    <property type="match status" value="1"/>
</dbReference>
<dbReference type="Gene3D" id="1.10.10.10">
    <property type="entry name" value="Winged helix-like DNA-binding domain superfamily/Winged helix DNA-binding domain"/>
    <property type="match status" value="1"/>
</dbReference>
<gene>
    <name evidence="10" type="ORF">sS8_0113</name>
</gene>
<keyword evidence="4 7" id="KW-0238">DNA-binding</keyword>
<dbReference type="SUPFAM" id="SSF46894">
    <property type="entry name" value="C-terminal effector domain of the bipartite response regulators"/>
    <property type="match status" value="1"/>
</dbReference>
<dbReference type="KEGG" id="mmai:sS8_0113"/>
<organism evidence="10 11">
    <name type="scientific">Methylocaldum marinum</name>
    <dbReference type="NCBI Taxonomy" id="1432792"/>
    <lineage>
        <taxon>Bacteria</taxon>
        <taxon>Pseudomonadati</taxon>
        <taxon>Pseudomonadota</taxon>
        <taxon>Gammaproteobacteria</taxon>
        <taxon>Methylococcales</taxon>
        <taxon>Methylococcaceae</taxon>
        <taxon>Methylocaldum</taxon>
    </lineage>
</organism>
<accession>A0A286P360</accession>
<evidence type="ECO:0000256" key="2">
    <source>
        <dbReference type="ARBA" id="ARBA00023012"/>
    </source>
</evidence>
<dbReference type="InterPro" id="IPR039420">
    <property type="entry name" value="WalR-like"/>
</dbReference>
<dbReference type="PANTHER" id="PTHR48111">
    <property type="entry name" value="REGULATOR OF RPOS"/>
    <property type="match status" value="1"/>
</dbReference>
<evidence type="ECO:0000256" key="6">
    <source>
        <dbReference type="PROSITE-ProRule" id="PRU00169"/>
    </source>
</evidence>
<dbReference type="PROSITE" id="PS50110">
    <property type="entry name" value="RESPONSE_REGULATORY"/>
    <property type="match status" value="1"/>
</dbReference>
<dbReference type="RefSeq" id="WP_119627939.1">
    <property type="nucleotide sequence ID" value="NZ_AP017928.1"/>
</dbReference>
<dbReference type="GO" id="GO:0032993">
    <property type="term" value="C:protein-DNA complex"/>
    <property type="evidence" value="ECO:0007669"/>
    <property type="project" value="TreeGrafter"/>
</dbReference>
<protein>
    <submittedName>
        <fullName evidence="10">Two component transcriptional regulator</fullName>
    </submittedName>
</protein>
<evidence type="ECO:0000256" key="5">
    <source>
        <dbReference type="ARBA" id="ARBA00023163"/>
    </source>
</evidence>
<feature type="modified residue" description="4-aspartylphosphate" evidence="6">
    <location>
        <position position="51"/>
    </location>
</feature>
<dbReference type="Gene3D" id="3.40.50.2300">
    <property type="match status" value="1"/>
</dbReference>
<keyword evidence="3" id="KW-0805">Transcription regulation</keyword>
<keyword evidence="5" id="KW-0804">Transcription</keyword>
<keyword evidence="2" id="KW-0902">Two-component regulatory system</keyword>
<proteinExistence type="predicted"/>
<keyword evidence="1 6" id="KW-0597">Phosphoprotein</keyword>
<dbReference type="PANTHER" id="PTHR48111:SF67">
    <property type="entry name" value="TRANSCRIPTIONAL REGULATORY PROTEIN TCTD"/>
    <property type="match status" value="1"/>
</dbReference>
<dbReference type="CDD" id="cd00383">
    <property type="entry name" value="trans_reg_C"/>
    <property type="match status" value="1"/>
</dbReference>
<keyword evidence="11" id="KW-1185">Reference proteome</keyword>